<evidence type="ECO:0000313" key="1">
    <source>
        <dbReference type="EMBL" id="RRT82308.1"/>
    </source>
</evidence>
<accession>A0A427B1B7</accession>
<organism evidence="1 2">
    <name type="scientific">Ensete ventricosum</name>
    <name type="common">Abyssinian banana</name>
    <name type="synonym">Musa ensete</name>
    <dbReference type="NCBI Taxonomy" id="4639"/>
    <lineage>
        <taxon>Eukaryota</taxon>
        <taxon>Viridiplantae</taxon>
        <taxon>Streptophyta</taxon>
        <taxon>Embryophyta</taxon>
        <taxon>Tracheophyta</taxon>
        <taxon>Spermatophyta</taxon>
        <taxon>Magnoliopsida</taxon>
        <taxon>Liliopsida</taxon>
        <taxon>Zingiberales</taxon>
        <taxon>Musaceae</taxon>
        <taxon>Ensete</taxon>
    </lineage>
</organism>
<dbReference type="EMBL" id="AMZH03000721">
    <property type="protein sequence ID" value="RRT82308.1"/>
    <property type="molecule type" value="Genomic_DNA"/>
</dbReference>
<dbReference type="AlphaFoldDB" id="A0A427B1B7"/>
<protein>
    <submittedName>
        <fullName evidence="1">Uncharacterized protein</fullName>
    </submittedName>
</protein>
<sequence>MQAFLSLVTSCVATKCSRSLFWGGARIFLGDFSFLDHLSDLDIFVDGEDHHFWATRSRNDGLLDVNMLHDVDNFLLLNYLPLLLLVEEECSSQECEEE</sequence>
<comment type="caution">
    <text evidence="1">The sequence shown here is derived from an EMBL/GenBank/DDBJ whole genome shotgun (WGS) entry which is preliminary data.</text>
</comment>
<gene>
    <name evidence="1" type="ORF">B296_00001247</name>
</gene>
<proteinExistence type="predicted"/>
<reference evidence="1 2" key="1">
    <citation type="journal article" date="2014" name="Agronomy (Basel)">
        <title>A Draft Genome Sequence for Ensete ventricosum, the Drought-Tolerant Tree Against Hunger.</title>
        <authorList>
            <person name="Harrison J."/>
            <person name="Moore K.A."/>
            <person name="Paszkiewicz K."/>
            <person name="Jones T."/>
            <person name="Grant M."/>
            <person name="Ambacheew D."/>
            <person name="Muzemil S."/>
            <person name="Studholme D.J."/>
        </authorList>
    </citation>
    <scope>NUCLEOTIDE SEQUENCE [LARGE SCALE GENOMIC DNA]</scope>
</reference>
<name>A0A427B1B7_ENSVE</name>
<dbReference type="Proteomes" id="UP000287651">
    <property type="component" value="Unassembled WGS sequence"/>
</dbReference>
<evidence type="ECO:0000313" key="2">
    <source>
        <dbReference type="Proteomes" id="UP000287651"/>
    </source>
</evidence>